<evidence type="ECO:0000313" key="4">
    <source>
        <dbReference type="EMBL" id="ABL72912.1"/>
    </source>
</evidence>
<dbReference type="Gene3D" id="1.25.40.10">
    <property type="entry name" value="Tetratricopeptide repeat domain"/>
    <property type="match status" value="1"/>
</dbReference>
<dbReference type="PANTHER" id="PTHR22576:SF37">
    <property type="entry name" value="MUCOSA-ASSOCIATED LYMPHOID TISSUE LYMPHOMA TRANSLOCATION PROTEIN 1"/>
    <property type="match status" value="1"/>
</dbReference>
<evidence type="ECO:0000256" key="1">
    <source>
        <dbReference type="ARBA" id="ARBA00010134"/>
    </source>
</evidence>
<evidence type="ECO:0000259" key="3">
    <source>
        <dbReference type="PROSITE" id="PS50208"/>
    </source>
</evidence>
<dbReference type="Proteomes" id="UP000000361">
    <property type="component" value="Chromosome 1"/>
</dbReference>
<dbReference type="InterPro" id="IPR029030">
    <property type="entry name" value="Caspase-like_dom_sf"/>
</dbReference>
<dbReference type="eggNOG" id="COG0790">
    <property type="taxonomic scope" value="Bacteria"/>
</dbReference>
<dbReference type="InterPro" id="IPR011990">
    <property type="entry name" value="TPR-like_helical_dom_sf"/>
</dbReference>
<dbReference type="InterPro" id="IPR001309">
    <property type="entry name" value="Pept_C14_p20"/>
</dbReference>
<dbReference type="SUPFAM" id="SSF52129">
    <property type="entry name" value="Caspase-like"/>
    <property type="match status" value="1"/>
</dbReference>
<dbReference type="InterPro" id="IPR006597">
    <property type="entry name" value="Sel1-like"/>
</dbReference>
<dbReference type="Pfam" id="PF00656">
    <property type="entry name" value="Peptidase_C14"/>
    <property type="match status" value="1"/>
</dbReference>
<dbReference type="AlphaFoldDB" id="A1BBL8"/>
<reference evidence="5" key="1">
    <citation type="submission" date="2006-12" db="EMBL/GenBank/DDBJ databases">
        <title>Complete sequence of plasmid 1 of Paracoccus denitrificans PD1222.</title>
        <authorList>
            <person name="Copeland A."/>
            <person name="Lucas S."/>
            <person name="Lapidus A."/>
            <person name="Barry K."/>
            <person name="Detter J.C."/>
            <person name="Glavina del Rio T."/>
            <person name="Hammon N."/>
            <person name="Israni S."/>
            <person name="Dalin E."/>
            <person name="Tice H."/>
            <person name="Pitluck S."/>
            <person name="Munk A.C."/>
            <person name="Brettin T."/>
            <person name="Bruce D."/>
            <person name="Han C."/>
            <person name="Tapia R."/>
            <person name="Gilna P."/>
            <person name="Schmutz J."/>
            <person name="Larimer F."/>
            <person name="Land M."/>
            <person name="Hauser L."/>
            <person name="Kyrpides N."/>
            <person name="Lykidis A."/>
            <person name="Spiro S."/>
            <person name="Richardson D.J."/>
            <person name="Moir J.W.B."/>
            <person name="Ferguson S.J."/>
            <person name="van Spanning R.J.M."/>
            <person name="Richardson P."/>
        </authorList>
    </citation>
    <scope>NUCLEOTIDE SEQUENCE [LARGE SCALE GENOMIC DNA]</scope>
    <source>
        <strain evidence="5">Pd 1222</strain>
        <plasmid evidence="5">pPD1222</plasmid>
    </source>
</reference>
<dbReference type="InterPro" id="IPR015917">
    <property type="entry name" value="Pept_C14A"/>
</dbReference>
<sequence>MSVGRPARSLLLLAAAVSLGLTTLAEAEGARIALVVGNGNYQRIPALDNAVRDARDIADMLRDFGFTVQESHDLDRAGFETFLRTALLNIPEGSELVFFYAGHGIQIGRRNYLLPTDVAFESVYDLPVQSITLDRVVELLSARGSSHVAMIDACRENPFPNLRLAANLDATLFEAKSGFEVFSTPINSLVAFSTSPGQVAYDGEAGGNGPYTQAILASAGQYSDENILTMLADVRQRVYQSTSGRQVPWESSTLVQPFYLVQGGAVSTPAPSDSTTSQPNRSAAPVQEIAVDLAMPFARELPLDDRLAGQIGGFQGDVSVIEAPQHGQLDLAGGALTYRPHLAETSMAGKTEYAVRDRFGLGIGGAEPRILNVSVEMTALACDVQAGDALDLQGVGLYRLPNQIEPRRALADCTQAVTENPGIARLLYQLGRAQQASGDLKSAYDSFRAAAAAGHIRAGHAAAMLLLSPRVDRAAVPIPLDEAQGNALLDQAIASGDPFAMHSRGLRLLRNGPAEDDRQRGFELLERAAELGHTYSMNELGAYFLDPDSRWFRPERGLTYLRASAERKDIYGYNNLGLVALRGYEDVKPDHAAARDWFERAAQGGHPFAPSNLGRMIMRGQLGKPDPRAAVRWYDMGLARGDGWGGANAAGIILKGDARPLGPADAALRAAKALYLPAPDAAGRARELLDGIAAADLDRATQMILNELGEAVAVDGRAGPATIEALVRAGNRAGLGALPADAGAQERLLMGARAWWVQNPPRVDLF</sequence>
<name>A1BBL8_PARDP</name>
<dbReference type="HOGENOM" id="CLU_364410_0_0_5"/>
<dbReference type="SUPFAM" id="SSF48452">
    <property type="entry name" value="TPR-like"/>
    <property type="match status" value="1"/>
</dbReference>
<dbReference type="GO" id="GO:0004197">
    <property type="term" value="F:cysteine-type endopeptidase activity"/>
    <property type="evidence" value="ECO:0007669"/>
    <property type="project" value="InterPro"/>
</dbReference>
<dbReference type="OrthoDB" id="5321503at2"/>
<keyword evidence="2" id="KW-0732">Signal</keyword>
<dbReference type="Gene3D" id="3.40.50.1460">
    <property type="match status" value="1"/>
</dbReference>
<feature type="chain" id="PRO_5002632832" evidence="2">
    <location>
        <begin position="28"/>
        <end position="766"/>
    </location>
</feature>
<dbReference type="SMART" id="SM00671">
    <property type="entry name" value="SEL1"/>
    <property type="match status" value="4"/>
</dbReference>
<dbReference type="PROSITE" id="PS50208">
    <property type="entry name" value="CASPASE_P20"/>
    <property type="match status" value="1"/>
</dbReference>
<dbReference type="Pfam" id="PF08238">
    <property type="entry name" value="Sel1"/>
    <property type="match status" value="3"/>
</dbReference>
<feature type="domain" description="Caspase family p20" evidence="3">
    <location>
        <begin position="31"/>
        <end position="106"/>
    </location>
</feature>
<feature type="signal peptide" evidence="2">
    <location>
        <begin position="1"/>
        <end position="27"/>
    </location>
</feature>
<accession>A1BBL8</accession>
<gene>
    <name evidence="4" type="ordered locus">Pden_4852</name>
</gene>
<dbReference type="eggNOG" id="COG4249">
    <property type="taxonomic scope" value="Bacteria"/>
</dbReference>
<dbReference type="GO" id="GO:0006508">
    <property type="term" value="P:proteolysis"/>
    <property type="evidence" value="ECO:0007669"/>
    <property type="project" value="InterPro"/>
</dbReference>
<dbReference type="EnsemblBacteria" id="ABL72912">
    <property type="protein sequence ID" value="ABL72912"/>
    <property type="gene ID" value="Pden_4852"/>
</dbReference>
<organism evidence="4 5">
    <name type="scientific">Paracoccus denitrificans (strain Pd 1222)</name>
    <dbReference type="NCBI Taxonomy" id="318586"/>
    <lineage>
        <taxon>Bacteria</taxon>
        <taxon>Pseudomonadati</taxon>
        <taxon>Pseudomonadota</taxon>
        <taxon>Alphaproteobacteria</taxon>
        <taxon>Rhodobacterales</taxon>
        <taxon>Paracoccaceae</taxon>
        <taxon>Paracoccus</taxon>
    </lineage>
</organism>
<keyword evidence="5" id="KW-1185">Reference proteome</keyword>
<proteinExistence type="inferred from homology"/>
<dbReference type="RefSeq" id="WP_011751071.1">
    <property type="nucleotide sequence ID" value="NC_008688.1"/>
</dbReference>
<dbReference type="GeneID" id="93454279"/>
<evidence type="ECO:0000256" key="2">
    <source>
        <dbReference type="SAM" id="SignalP"/>
    </source>
</evidence>
<evidence type="ECO:0000313" key="5">
    <source>
        <dbReference type="Proteomes" id="UP000000361"/>
    </source>
</evidence>
<dbReference type="InterPro" id="IPR011600">
    <property type="entry name" value="Pept_C14_caspase"/>
</dbReference>
<protein>
    <submittedName>
        <fullName evidence="4">Peptidase C14, caspase catalytic subunit p20</fullName>
    </submittedName>
</protein>
<dbReference type="SMART" id="SM00115">
    <property type="entry name" value="CASc"/>
    <property type="match status" value="1"/>
</dbReference>
<geneLocation type="plasmid" evidence="5">
    <name>pPD1222</name>
</geneLocation>
<dbReference type="EMBL" id="CP000491">
    <property type="protein sequence ID" value="ABL72912.1"/>
    <property type="molecule type" value="Genomic_DNA"/>
</dbReference>
<dbReference type="InterPro" id="IPR052039">
    <property type="entry name" value="Caspase-related_regulators"/>
</dbReference>
<keyword evidence="4" id="KW-0614">Plasmid</keyword>
<comment type="similarity">
    <text evidence="1">Belongs to the peptidase C14A family.</text>
</comment>
<dbReference type="PANTHER" id="PTHR22576">
    <property type="entry name" value="MUCOSA ASSOCIATED LYMPHOID TISSUE LYMPHOMA TRANSLOCATION PROTEIN 1/PARACASPASE"/>
    <property type="match status" value="1"/>
</dbReference>
<dbReference type="KEGG" id="pde:Pden_4852"/>
<dbReference type="SUPFAM" id="SSF81901">
    <property type="entry name" value="HCP-like"/>
    <property type="match status" value="1"/>
</dbReference>